<dbReference type="AlphaFoldDB" id="A0AAV7QWF6"/>
<keyword evidence="2" id="KW-1185">Reference proteome</keyword>
<dbReference type="Gene3D" id="3.30.70.1820">
    <property type="entry name" value="L1 transposable element, RRM domain"/>
    <property type="match status" value="1"/>
</dbReference>
<dbReference type="EMBL" id="JANPWB010000010">
    <property type="protein sequence ID" value="KAJ1144867.1"/>
    <property type="molecule type" value="Genomic_DNA"/>
</dbReference>
<sequence length="311" mass="35525">MKGEVMAPVWSREKGMGARAMSWDYSGIQQILHRLDDLLLNPDGLEIDATKREATPPSLGLIYQIIVAHHKQTQGDSKIARVATKQLQVAVSKIEKTCSEIGEQIATIEGRADVLETDLGAMARQAAMHDTQLSDIQWKIEDFENRQRSNNLLILGIQEGTEGQDPRAYIIRLFKAAFLEQSRWDWKKEIQRAHRFPLYLKKQTSVVGAGAGLQQRRAFIVYFGNYLLRQIIFEKARPDSKISCEGCTFFSRPDFCHATVERHWRLRQLISPFQERGAEAFLLSPARLKTIYKGTVRVFSSEIKAKEYLQS</sequence>
<dbReference type="PANTHER" id="PTHR11505">
    <property type="entry name" value="L1 TRANSPOSABLE ELEMENT-RELATED"/>
    <property type="match status" value="1"/>
</dbReference>
<name>A0AAV7QWF6_PLEWA</name>
<accession>A0AAV7QWF6</accession>
<reference evidence="1" key="1">
    <citation type="journal article" date="2022" name="bioRxiv">
        <title>Sequencing and chromosome-scale assembly of the giantPleurodeles waltlgenome.</title>
        <authorList>
            <person name="Brown T."/>
            <person name="Elewa A."/>
            <person name="Iarovenko S."/>
            <person name="Subramanian E."/>
            <person name="Araus A.J."/>
            <person name="Petzold A."/>
            <person name="Susuki M."/>
            <person name="Suzuki K.-i.T."/>
            <person name="Hayashi T."/>
            <person name="Toyoda A."/>
            <person name="Oliveira C."/>
            <person name="Osipova E."/>
            <person name="Leigh N.D."/>
            <person name="Simon A."/>
            <person name="Yun M.H."/>
        </authorList>
    </citation>
    <scope>NUCLEOTIDE SEQUENCE</scope>
    <source>
        <strain evidence="1">20211129_DDA</strain>
        <tissue evidence="1">Liver</tissue>
    </source>
</reference>
<dbReference type="Proteomes" id="UP001066276">
    <property type="component" value="Chromosome 6"/>
</dbReference>
<evidence type="ECO:0000313" key="2">
    <source>
        <dbReference type="Proteomes" id="UP001066276"/>
    </source>
</evidence>
<evidence type="ECO:0000313" key="1">
    <source>
        <dbReference type="EMBL" id="KAJ1144867.1"/>
    </source>
</evidence>
<gene>
    <name evidence="1" type="ORF">NDU88_011161</name>
</gene>
<proteinExistence type="predicted"/>
<protein>
    <submittedName>
        <fullName evidence="1">Uncharacterized protein</fullName>
    </submittedName>
</protein>
<comment type="caution">
    <text evidence="1">The sequence shown here is derived from an EMBL/GenBank/DDBJ whole genome shotgun (WGS) entry which is preliminary data.</text>
</comment>
<organism evidence="1 2">
    <name type="scientific">Pleurodeles waltl</name>
    <name type="common">Iberian ribbed newt</name>
    <dbReference type="NCBI Taxonomy" id="8319"/>
    <lineage>
        <taxon>Eukaryota</taxon>
        <taxon>Metazoa</taxon>
        <taxon>Chordata</taxon>
        <taxon>Craniata</taxon>
        <taxon>Vertebrata</taxon>
        <taxon>Euteleostomi</taxon>
        <taxon>Amphibia</taxon>
        <taxon>Batrachia</taxon>
        <taxon>Caudata</taxon>
        <taxon>Salamandroidea</taxon>
        <taxon>Salamandridae</taxon>
        <taxon>Pleurodelinae</taxon>
        <taxon>Pleurodeles</taxon>
    </lineage>
</organism>
<dbReference type="InterPro" id="IPR004244">
    <property type="entry name" value="Transposase_22"/>
</dbReference>